<feature type="region of interest" description="Disordered" evidence="1">
    <location>
        <begin position="164"/>
        <end position="228"/>
    </location>
</feature>
<protein>
    <submittedName>
        <fullName evidence="4">Uncharacterized protein</fullName>
    </submittedName>
</protein>
<name>A0A8I1A7U7_THEIN</name>
<gene>
    <name evidence="4" type="ORF">I8U20_14230</name>
</gene>
<dbReference type="RefSeq" id="WP_181733082.1">
    <property type="nucleotide sequence ID" value="NZ_JACEIR010000019.1"/>
</dbReference>
<evidence type="ECO:0000256" key="3">
    <source>
        <dbReference type="SAM" id="SignalP"/>
    </source>
</evidence>
<feature type="signal peptide" evidence="3">
    <location>
        <begin position="1"/>
        <end position="30"/>
    </location>
</feature>
<evidence type="ECO:0000256" key="2">
    <source>
        <dbReference type="SAM" id="Phobius"/>
    </source>
</evidence>
<keyword evidence="5" id="KW-1185">Reference proteome</keyword>
<feature type="chain" id="PRO_5034554820" evidence="3">
    <location>
        <begin position="31"/>
        <end position="258"/>
    </location>
</feature>
<comment type="caution">
    <text evidence="4">The sequence shown here is derived from an EMBL/GenBank/DDBJ whole genome shotgun (WGS) entry which is preliminary data.</text>
</comment>
<feature type="compositionally biased region" description="Low complexity" evidence="1">
    <location>
        <begin position="168"/>
        <end position="183"/>
    </location>
</feature>
<accession>A0A8I1A7U7</accession>
<dbReference type="AlphaFoldDB" id="A0A8I1A7U7"/>
<feature type="compositionally biased region" description="Basic and acidic residues" evidence="1">
    <location>
        <begin position="184"/>
        <end position="198"/>
    </location>
</feature>
<keyword evidence="3" id="KW-0732">Signal</keyword>
<keyword evidence="2" id="KW-1133">Transmembrane helix</keyword>
<dbReference type="EMBL" id="JAECVW010000019">
    <property type="protein sequence ID" value="MBH8596449.1"/>
    <property type="molecule type" value="Genomic_DNA"/>
</dbReference>
<keyword evidence="2" id="KW-0472">Membrane</keyword>
<proteinExistence type="predicted"/>
<reference evidence="4 5" key="1">
    <citation type="submission" date="2020-12" db="EMBL/GenBank/DDBJ databases">
        <title>WGS of Thermoactinomyces spp.</title>
        <authorList>
            <person name="Cheng K."/>
        </authorList>
    </citation>
    <scope>NUCLEOTIDE SEQUENCE [LARGE SCALE GENOMIC DNA]</scope>
    <source>
        <strain evidence="5">CICC 10671\DSM 43846</strain>
    </source>
</reference>
<feature type="transmembrane region" description="Helical" evidence="2">
    <location>
        <begin position="231"/>
        <end position="251"/>
    </location>
</feature>
<evidence type="ECO:0000313" key="5">
    <source>
        <dbReference type="Proteomes" id="UP000633619"/>
    </source>
</evidence>
<keyword evidence="2" id="KW-0812">Transmembrane</keyword>
<sequence>MTKKWIKLAQVVLSLVSLLVVSLYPAVSSAADNADIQAKLKALVEANVLKPLPFKGNCTSIQFKVQVGSVFKLVDLPDTPLKVVVPYEIYWYPASDQGLVNGKKVDQGVLNVKEDNQTFFVKYDPKSNPNGAKGTYVLKVKLNINNEVIGKILIAKLVFNHDCGSDQPGAPDDPGNGQPNDPNDPGHPDEPGNQDDPKNPGNGGDQPGDDNKNDGSKQPQGGKLPKTATSYGTGMMFGLGAILSGMILLSVKRKFLLG</sequence>
<evidence type="ECO:0000313" key="4">
    <source>
        <dbReference type="EMBL" id="MBH8596449.1"/>
    </source>
</evidence>
<dbReference type="Proteomes" id="UP000633619">
    <property type="component" value="Unassembled WGS sequence"/>
</dbReference>
<evidence type="ECO:0000256" key="1">
    <source>
        <dbReference type="SAM" id="MobiDB-lite"/>
    </source>
</evidence>
<organism evidence="4 5">
    <name type="scientific">Thermoactinomyces intermedius</name>
    <dbReference type="NCBI Taxonomy" id="2024"/>
    <lineage>
        <taxon>Bacteria</taxon>
        <taxon>Bacillati</taxon>
        <taxon>Bacillota</taxon>
        <taxon>Bacilli</taxon>
        <taxon>Bacillales</taxon>
        <taxon>Thermoactinomycetaceae</taxon>
        <taxon>Thermoactinomyces</taxon>
    </lineage>
</organism>